<feature type="compositionally biased region" description="Pro residues" evidence="1">
    <location>
        <begin position="394"/>
        <end position="411"/>
    </location>
</feature>
<gene>
    <name evidence="2" type="ORF">B0H16DRAFT_1516643</name>
</gene>
<dbReference type="AlphaFoldDB" id="A0AAD7JQR5"/>
<evidence type="ECO:0000256" key="1">
    <source>
        <dbReference type="SAM" id="MobiDB-lite"/>
    </source>
</evidence>
<feature type="region of interest" description="Disordered" evidence="1">
    <location>
        <begin position="296"/>
        <end position="470"/>
    </location>
</feature>
<evidence type="ECO:0000313" key="2">
    <source>
        <dbReference type="EMBL" id="KAJ7769865.1"/>
    </source>
</evidence>
<comment type="caution">
    <text evidence="2">The sequence shown here is derived from an EMBL/GenBank/DDBJ whole genome shotgun (WGS) entry which is preliminary data.</text>
</comment>
<feature type="region of interest" description="Disordered" evidence="1">
    <location>
        <begin position="208"/>
        <end position="244"/>
    </location>
</feature>
<reference evidence="2" key="1">
    <citation type="submission" date="2023-03" db="EMBL/GenBank/DDBJ databases">
        <title>Massive genome expansion in bonnet fungi (Mycena s.s.) driven by repeated elements and novel gene families across ecological guilds.</title>
        <authorList>
            <consortium name="Lawrence Berkeley National Laboratory"/>
            <person name="Harder C.B."/>
            <person name="Miyauchi S."/>
            <person name="Viragh M."/>
            <person name="Kuo A."/>
            <person name="Thoen E."/>
            <person name="Andreopoulos B."/>
            <person name="Lu D."/>
            <person name="Skrede I."/>
            <person name="Drula E."/>
            <person name="Henrissat B."/>
            <person name="Morin E."/>
            <person name="Kohler A."/>
            <person name="Barry K."/>
            <person name="LaButti K."/>
            <person name="Morin E."/>
            <person name="Salamov A."/>
            <person name="Lipzen A."/>
            <person name="Mereny Z."/>
            <person name="Hegedus B."/>
            <person name="Baldrian P."/>
            <person name="Stursova M."/>
            <person name="Weitz H."/>
            <person name="Taylor A."/>
            <person name="Grigoriev I.V."/>
            <person name="Nagy L.G."/>
            <person name="Martin F."/>
            <person name="Kauserud H."/>
        </authorList>
    </citation>
    <scope>NUCLEOTIDE SEQUENCE</scope>
    <source>
        <strain evidence="2">CBHHK182m</strain>
    </source>
</reference>
<organism evidence="2 3">
    <name type="scientific">Mycena metata</name>
    <dbReference type="NCBI Taxonomy" id="1033252"/>
    <lineage>
        <taxon>Eukaryota</taxon>
        <taxon>Fungi</taxon>
        <taxon>Dikarya</taxon>
        <taxon>Basidiomycota</taxon>
        <taxon>Agaricomycotina</taxon>
        <taxon>Agaricomycetes</taxon>
        <taxon>Agaricomycetidae</taxon>
        <taxon>Agaricales</taxon>
        <taxon>Marasmiineae</taxon>
        <taxon>Mycenaceae</taxon>
        <taxon>Mycena</taxon>
    </lineage>
</organism>
<name>A0AAD7JQR5_9AGAR</name>
<accession>A0AAD7JQR5</accession>
<sequence>MASPRSGSDAMRIQRAINQALPKITPMRDLIRRCDIQTKLEGADDQVVGDLIQFGGSSLERVFGYALAKRVQGVRPPGHYNARAIKDRVLSKESRLLVVQPISAQGAAPLEALAIFFACLCNHEGVEGGLNWVQEVLGPSILAADEAYMHIHGPPVLAAPRSEIVVDMGVSRYKNAVALLFLSTADLKSASTIQVEAANTAIVDDSGAETPALRMNSPDTIPQPSTSSETEAAAQARETKAVGRAVSRSMHKVVQDVVMDVAKHEGKAVLEIIRKDGLVAATVAAPGIFATGLLSVLGSGAPRGTKRKAEMDNEDETALGAGPLQRHKGDSDTAITTVPATADQSPPAVGHRADTAPVPPSASGPAPSAPTPTAPPSALEPAPNALRATTPSTAQPPAPARGPSAPEPGPSAPARAHRARVPVHSKSTVTSPRSGPSVLGAVRTIEATLSGAPTPTTATPGAYTPFRFGG</sequence>
<feature type="compositionally biased region" description="Low complexity" evidence="1">
    <location>
        <begin position="447"/>
        <end position="470"/>
    </location>
</feature>
<proteinExistence type="predicted"/>
<feature type="compositionally biased region" description="Pro residues" evidence="1">
    <location>
        <begin position="357"/>
        <end position="375"/>
    </location>
</feature>
<evidence type="ECO:0000313" key="3">
    <source>
        <dbReference type="Proteomes" id="UP001215598"/>
    </source>
</evidence>
<protein>
    <submittedName>
        <fullName evidence="2">Uncharacterized protein</fullName>
    </submittedName>
</protein>
<dbReference type="Proteomes" id="UP001215598">
    <property type="component" value="Unassembled WGS sequence"/>
</dbReference>
<dbReference type="EMBL" id="JARKIB010000017">
    <property type="protein sequence ID" value="KAJ7769865.1"/>
    <property type="molecule type" value="Genomic_DNA"/>
</dbReference>
<feature type="compositionally biased region" description="Polar residues" evidence="1">
    <location>
        <begin position="333"/>
        <end position="344"/>
    </location>
</feature>
<keyword evidence="3" id="KW-1185">Reference proteome</keyword>
<feature type="compositionally biased region" description="Low complexity" evidence="1">
    <location>
        <begin position="225"/>
        <end position="236"/>
    </location>
</feature>
<feature type="compositionally biased region" description="Low complexity" evidence="1">
    <location>
        <begin position="376"/>
        <end position="393"/>
    </location>
</feature>